<comment type="catalytic activity">
    <reaction evidence="1">
        <text>ATP + H2O = ADP + phosphate + H(+)</text>
        <dbReference type="Rhea" id="RHEA:13065"/>
        <dbReference type="ChEBI" id="CHEBI:15377"/>
        <dbReference type="ChEBI" id="CHEBI:15378"/>
        <dbReference type="ChEBI" id="CHEBI:30616"/>
        <dbReference type="ChEBI" id="CHEBI:43474"/>
        <dbReference type="ChEBI" id="CHEBI:456216"/>
        <dbReference type="EC" id="5.6.2.3"/>
    </reaction>
</comment>
<reference evidence="5" key="1">
    <citation type="journal article" date="2019" name="Sci. Rep.">
        <title>Draft genome of Tanacetum cinerariifolium, the natural source of mosquito coil.</title>
        <authorList>
            <person name="Yamashiro T."/>
            <person name="Shiraishi A."/>
            <person name="Satake H."/>
            <person name="Nakayama K."/>
        </authorList>
    </citation>
    <scope>NUCLEOTIDE SEQUENCE</scope>
</reference>
<accession>A0A699GHQ4</accession>
<keyword evidence="1" id="KW-0067">ATP-binding</keyword>
<dbReference type="InterPro" id="IPR025476">
    <property type="entry name" value="Helitron_helicase-like"/>
</dbReference>
<comment type="cofactor">
    <cofactor evidence="1">
        <name>Mg(2+)</name>
        <dbReference type="ChEBI" id="CHEBI:18420"/>
    </cofactor>
</comment>
<gene>
    <name evidence="5" type="ORF">Tci_001251</name>
</gene>
<feature type="non-terminal residue" evidence="5">
    <location>
        <position position="1"/>
    </location>
</feature>
<feature type="domain" description="Helitron helicase-like" evidence="3">
    <location>
        <begin position="403"/>
        <end position="488"/>
    </location>
</feature>
<evidence type="ECO:0000259" key="2">
    <source>
        <dbReference type="Pfam" id="PF05970"/>
    </source>
</evidence>
<comment type="caution">
    <text evidence="5">The sequence shown here is derived from an EMBL/GenBank/DDBJ whole genome shotgun (WGS) entry which is preliminary data.</text>
</comment>
<dbReference type="GO" id="GO:0005524">
    <property type="term" value="F:ATP binding"/>
    <property type="evidence" value="ECO:0007669"/>
    <property type="project" value="UniProtKB-KW"/>
</dbReference>
<dbReference type="GO" id="GO:0016787">
    <property type="term" value="F:hydrolase activity"/>
    <property type="evidence" value="ECO:0007669"/>
    <property type="project" value="UniProtKB-KW"/>
</dbReference>
<dbReference type="SUPFAM" id="SSF52540">
    <property type="entry name" value="P-loop containing nucleoside triphosphate hydrolases"/>
    <property type="match status" value="1"/>
</dbReference>
<proteinExistence type="inferred from homology"/>
<keyword evidence="1" id="KW-0233">DNA recombination</keyword>
<feature type="domain" description="DNA helicase Pif1-like DEAD-box helicase" evidence="2">
    <location>
        <begin position="666"/>
        <end position="738"/>
    </location>
</feature>
<evidence type="ECO:0000313" key="5">
    <source>
        <dbReference type="EMBL" id="GEU29273.1"/>
    </source>
</evidence>
<protein>
    <recommendedName>
        <fullName evidence="1">ATP-dependent DNA helicase</fullName>
        <ecNumber evidence="1">5.6.2.3</ecNumber>
    </recommendedName>
</protein>
<dbReference type="InterPro" id="IPR049163">
    <property type="entry name" value="Pif1-like_2B_dom"/>
</dbReference>
<keyword evidence="1" id="KW-0378">Hydrolase</keyword>
<evidence type="ECO:0000259" key="3">
    <source>
        <dbReference type="Pfam" id="PF14214"/>
    </source>
</evidence>
<dbReference type="GO" id="GO:0043139">
    <property type="term" value="F:5'-3' DNA helicase activity"/>
    <property type="evidence" value="ECO:0007669"/>
    <property type="project" value="UniProtKB-EC"/>
</dbReference>
<dbReference type="PANTHER" id="PTHR10492:SF96">
    <property type="entry name" value="ATP-DEPENDENT DNA HELICASE"/>
    <property type="match status" value="1"/>
</dbReference>
<keyword evidence="1 5" id="KW-0347">Helicase</keyword>
<dbReference type="EC" id="5.6.2.3" evidence="1"/>
<dbReference type="Pfam" id="PF14214">
    <property type="entry name" value="Helitron_like_N"/>
    <property type="match status" value="1"/>
</dbReference>
<dbReference type="GO" id="GO:0000723">
    <property type="term" value="P:telomere maintenance"/>
    <property type="evidence" value="ECO:0007669"/>
    <property type="project" value="InterPro"/>
</dbReference>
<name>A0A699GHQ4_TANCI</name>
<comment type="similarity">
    <text evidence="1">Belongs to the helicase family.</text>
</comment>
<organism evidence="5">
    <name type="scientific">Tanacetum cinerariifolium</name>
    <name type="common">Dalmatian daisy</name>
    <name type="synonym">Chrysanthemum cinerariifolium</name>
    <dbReference type="NCBI Taxonomy" id="118510"/>
    <lineage>
        <taxon>Eukaryota</taxon>
        <taxon>Viridiplantae</taxon>
        <taxon>Streptophyta</taxon>
        <taxon>Embryophyta</taxon>
        <taxon>Tracheophyta</taxon>
        <taxon>Spermatophyta</taxon>
        <taxon>Magnoliopsida</taxon>
        <taxon>eudicotyledons</taxon>
        <taxon>Gunneridae</taxon>
        <taxon>Pentapetalae</taxon>
        <taxon>asterids</taxon>
        <taxon>campanulids</taxon>
        <taxon>Asterales</taxon>
        <taxon>Asteraceae</taxon>
        <taxon>Asteroideae</taxon>
        <taxon>Anthemideae</taxon>
        <taxon>Anthemidinae</taxon>
        <taxon>Tanacetum</taxon>
    </lineage>
</organism>
<keyword evidence="1" id="KW-0547">Nucleotide-binding</keyword>
<evidence type="ECO:0000256" key="1">
    <source>
        <dbReference type="RuleBase" id="RU363044"/>
    </source>
</evidence>
<dbReference type="GO" id="GO:0006281">
    <property type="term" value="P:DNA repair"/>
    <property type="evidence" value="ECO:0007669"/>
    <property type="project" value="UniProtKB-KW"/>
</dbReference>
<dbReference type="EMBL" id="BKCJ010000056">
    <property type="protein sequence ID" value="GEU29273.1"/>
    <property type="molecule type" value="Genomic_DNA"/>
</dbReference>
<keyword evidence="1" id="KW-0227">DNA damage</keyword>
<dbReference type="Pfam" id="PF05970">
    <property type="entry name" value="PIF1"/>
    <property type="match status" value="1"/>
</dbReference>
<dbReference type="AlphaFoldDB" id="A0A699GHQ4"/>
<keyword evidence="1" id="KW-0234">DNA repair</keyword>
<dbReference type="InterPro" id="IPR010285">
    <property type="entry name" value="DNA_helicase_pif1-like_DEAD"/>
</dbReference>
<feature type="domain" description="DNA helicase Pif1-like 2B" evidence="4">
    <location>
        <begin position="837"/>
        <end position="883"/>
    </location>
</feature>
<evidence type="ECO:0000259" key="4">
    <source>
        <dbReference type="Pfam" id="PF21530"/>
    </source>
</evidence>
<dbReference type="InterPro" id="IPR027417">
    <property type="entry name" value="P-loop_NTPase"/>
</dbReference>
<dbReference type="Pfam" id="PF21530">
    <property type="entry name" value="Pif1_2B_dom"/>
    <property type="match status" value="1"/>
</dbReference>
<dbReference type="GO" id="GO:0006310">
    <property type="term" value="P:DNA recombination"/>
    <property type="evidence" value="ECO:0007669"/>
    <property type="project" value="UniProtKB-KW"/>
</dbReference>
<dbReference type="PANTHER" id="PTHR10492">
    <property type="match status" value="1"/>
</dbReference>
<sequence>ILLEVTTNANTCGNGNKVSAAKSFENQDRLHKKHAVVEAIESNTGRSIGNNVAAVAPFSGHLLIQYDDSGNRNKLFDAEAYKNDNHLHTKQLTDEAIQSMTGLPLGSNCRSYKSHAVPIDTESLAQESVSKFNRIPAEYSHLGQCTCVCCHCGAIFWECKKVASTSYTSQTGYKKCCYGGRIILHMTSVGANVDKSINKGKELKEEIVEGLTQLLDNHNALVQLFRTARNKYMDADIPEFKVRLYSVVGTRRYELPTSETVGAIVFSDSSAAENDFDLIIEEHSRFPQWVNKLHPSYMSLQFPLLFIYGEDGYKKDMKLADIPGQSTKANKRMSMNMYYSYQIHDPLNHYSLLLRGGKLFQQYVVTAYCAIEQSRLDYIRQKQDDIRSEYLSAHAICMLITIDALAICRVHGSPSFFITFTCNAKWPKIEEYIKPFPLLTTADRADIIDRIFKRKVRDYINFVRDSNTFGDVTGEFQKRGLPHCHSLLWINATSRVQQDVDVDKYVCVELPNPISDANTYAVISELMIHGPCGYANPSAACMKDDSHCNRNFPKPYCDKTYIDKDGYVRYRRRDTEIQIQRQNVWLDNRYVVPYNKTLYIQKIDNKIYPTNKAACQALGLLGGDEEWVTAIQEASLFATSSELRKLFVSILIFCNVSDPMKLWEKLQTLPVKKKASKPEIIDASITSSYLWPTFKAYTLMQNMRLHHSDITETERIHIQNFSTWLLHIGDGTIGDPDETNDEDTFTVQMPTELCISDSDKTLATLISFIYDEKTLQTPTPTDLQKKAIVCSKNENADMINAQVLSLVNSQQHVYLSLDEAMPHGNDKGETELLYPLEYLNSLNFANFPPHRLELKVGAPIILLRNLNISDGLCNGTQLIVTQLLSKVIEARIIIGTRISEKVFLPRIPLINRDLNLPFIFKRKQFPIKLCYAMTINKSQGQSLERIGIFLPEHVFACSLSYTVDEIKTMVQKQIEEDKVRQLAIMNLAVEFENASIAKDNLRIAYDECNDIPQEKRVSIDTYLKQESDKDYEMHNVFLAPASRELMAINQTFVGLSLDPDIYKV</sequence>